<reference evidence="9 10" key="1">
    <citation type="submission" date="2016-10" db="EMBL/GenBank/DDBJ databases">
        <authorList>
            <person name="de Groot N.N."/>
        </authorList>
    </citation>
    <scope>NUCLEOTIDE SEQUENCE [LARGE SCALE GENOMIC DNA]</scope>
    <source>
        <strain evidence="9 10">DSM 43941</strain>
    </source>
</reference>
<keyword evidence="10" id="KW-1185">Reference proteome</keyword>
<feature type="transmembrane region" description="Helical" evidence="7">
    <location>
        <begin position="234"/>
        <end position="260"/>
    </location>
</feature>
<dbReference type="SUPFAM" id="SSF103473">
    <property type="entry name" value="MFS general substrate transporter"/>
    <property type="match status" value="1"/>
</dbReference>
<dbReference type="GO" id="GO:0022857">
    <property type="term" value="F:transmembrane transporter activity"/>
    <property type="evidence" value="ECO:0007669"/>
    <property type="project" value="InterPro"/>
</dbReference>
<dbReference type="Gene3D" id="1.20.1250.20">
    <property type="entry name" value="MFS general substrate transporter like domains"/>
    <property type="match status" value="1"/>
</dbReference>
<evidence type="ECO:0000313" key="9">
    <source>
        <dbReference type="EMBL" id="SDT29400.1"/>
    </source>
</evidence>
<dbReference type="GO" id="GO:0005886">
    <property type="term" value="C:plasma membrane"/>
    <property type="evidence" value="ECO:0007669"/>
    <property type="project" value="UniProtKB-SubCell"/>
</dbReference>
<evidence type="ECO:0000256" key="1">
    <source>
        <dbReference type="ARBA" id="ARBA00004651"/>
    </source>
</evidence>
<dbReference type="PANTHER" id="PTHR23504:SF15">
    <property type="entry name" value="MAJOR FACILITATOR SUPERFAMILY (MFS) PROFILE DOMAIN-CONTAINING PROTEIN"/>
    <property type="match status" value="1"/>
</dbReference>
<dbReference type="PROSITE" id="PS00216">
    <property type="entry name" value="SUGAR_TRANSPORT_1"/>
    <property type="match status" value="1"/>
</dbReference>
<gene>
    <name evidence="9" type="ORF">SAMN04489716_3171</name>
</gene>
<evidence type="ECO:0000256" key="3">
    <source>
        <dbReference type="ARBA" id="ARBA00022448"/>
    </source>
</evidence>
<dbReference type="InterPro" id="IPR036259">
    <property type="entry name" value="MFS_trans_sf"/>
</dbReference>
<evidence type="ECO:0000259" key="8">
    <source>
        <dbReference type="PROSITE" id="PS50850"/>
    </source>
</evidence>
<dbReference type="Proteomes" id="UP000198688">
    <property type="component" value="Chromosome I"/>
</dbReference>
<feature type="transmembrane region" description="Helical" evidence="7">
    <location>
        <begin position="100"/>
        <end position="121"/>
    </location>
</feature>
<dbReference type="PRINTS" id="PR01035">
    <property type="entry name" value="TCRTETA"/>
</dbReference>
<dbReference type="InterPro" id="IPR005829">
    <property type="entry name" value="Sugar_transporter_CS"/>
</dbReference>
<evidence type="ECO:0000256" key="4">
    <source>
        <dbReference type="ARBA" id="ARBA00022692"/>
    </source>
</evidence>
<keyword evidence="6 7" id="KW-0472">Membrane</keyword>
<proteinExistence type="inferred from homology"/>
<dbReference type="EMBL" id="LT629758">
    <property type="protein sequence ID" value="SDT29400.1"/>
    <property type="molecule type" value="Genomic_DNA"/>
</dbReference>
<dbReference type="InterPro" id="IPR011701">
    <property type="entry name" value="MFS"/>
</dbReference>
<dbReference type="InterPro" id="IPR020846">
    <property type="entry name" value="MFS_dom"/>
</dbReference>
<feature type="transmembrane region" description="Helical" evidence="7">
    <location>
        <begin position="281"/>
        <end position="299"/>
    </location>
</feature>
<dbReference type="STRING" id="113562.SAMN04489716_3171"/>
<feature type="transmembrane region" description="Helical" evidence="7">
    <location>
        <begin position="162"/>
        <end position="182"/>
    </location>
</feature>
<comment type="subcellular location">
    <subcellularLocation>
        <location evidence="1">Cell membrane</location>
        <topology evidence="1">Multi-pass membrane protein</topology>
    </subcellularLocation>
</comment>
<sequence>MHRAPALNFLLVTVFIDMLGLGLIVPILPALLTTVTDDPATAVLWSGILGSTYGVLQFALSPLLGRLSDRYGRRPVLLLSLTCLGVDWLAHASAGGMWVLLAFHALAGACAGTNTVVNAYVADVVEPEDRARAYGRIGAAFGLGFVAGPVLGGLLGGVDVRLPFLVTGLLCFVNVAYGWFVLPESRPGDRTTALTLRMANPITAVTVVLRRPVLGRLTWARFCSDVARMIHQSLWSFFLTVHFLFSTAHVGVLMAASALAGALFQSLAVGPITRRLGDKRAAVAGGLLGAVSFLGTAVASSPWMLYTALAVGVLGSFGGAAAQSWISRVTGPDEQGTVQGALTGVGAMAEAVVPVTAGVAFGGLLSYGNPGLLFAGAAALAVVAALLHAATPLTALPEPRLQQR</sequence>
<organism evidence="9 10">
    <name type="scientific">Actinoplanes derwentensis</name>
    <dbReference type="NCBI Taxonomy" id="113562"/>
    <lineage>
        <taxon>Bacteria</taxon>
        <taxon>Bacillati</taxon>
        <taxon>Actinomycetota</taxon>
        <taxon>Actinomycetes</taxon>
        <taxon>Micromonosporales</taxon>
        <taxon>Micromonosporaceae</taxon>
        <taxon>Actinoplanes</taxon>
    </lineage>
</organism>
<evidence type="ECO:0000256" key="7">
    <source>
        <dbReference type="SAM" id="Phobius"/>
    </source>
</evidence>
<dbReference type="AlphaFoldDB" id="A0A1H1Z6S3"/>
<protein>
    <submittedName>
        <fullName evidence="9">MFS transporter, DHA1 family, tetracycline resistance protein</fullName>
    </submittedName>
</protein>
<feature type="transmembrane region" description="Helical" evidence="7">
    <location>
        <begin position="76"/>
        <end position="94"/>
    </location>
</feature>
<keyword evidence="5 7" id="KW-1133">Transmembrane helix</keyword>
<feature type="transmembrane region" description="Helical" evidence="7">
    <location>
        <begin position="133"/>
        <end position="156"/>
    </location>
</feature>
<keyword evidence="4 7" id="KW-0812">Transmembrane</keyword>
<name>A0A1H1Z6S3_9ACTN</name>
<feature type="domain" description="Major facilitator superfamily (MFS) profile" evidence="8">
    <location>
        <begin position="6"/>
        <end position="393"/>
    </location>
</feature>
<dbReference type="PROSITE" id="PS50850">
    <property type="entry name" value="MFS"/>
    <property type="match status" value="1"/>
</dbReference>
<feature type="transmembrane region" description="Helical" evidence="7">
    <location>
        <begin position="373"/>
        <end position="396"/>
    </location>
</feature>
<feature type="transmembrane region" description="Helical" evidence="7">
    <location>
        <begin position="43"/>
        <end position="64"/>
    </location>
</feature>
<evidence type="ECO:0000313" key="10">
    <source>
        <dbReference type="Proteomes" id="UP000198688"/>
    </source>
</evidence>
<dbReference type="OrthoDB" id="9764259at2"/>
<dbReference type="RefSeq" id="WP_092545347.1">
    <property type="nucleotide sequence ID" value="NZ_BOMJ01000001.1"/>
</dbReference>
<dbReference type="Pfam" id="PF07690">
    <property type="entry name" value="MFS_1"/>
    <property type="match status" value="1"/>
</dbReference>
<dbReference type="InterPro" id="IPR001958">
    <property type="entry name" value="Tet-R_TetA/multi-R_MdtG-like"/>
</dbReference>
<accession>A0A1H1Z6S3</accession>
<feature type="transmembrane region" description="Helical" evidence="7">
    <location>
        <begin position="7"/>
        <end position="31"/>
    </location>
</feature>
<feature type="transmembrane region" description="Helical" evidence="7">
    <location>
        <begin position="347"/>
        <end position="367"/>
    </location>
</feature>
<keyword evidence="3" id="KW-0813">Transport</keyword>
<comment type="similarity">
    <text evidence="2">Belongs to the major facilitator superfamily. TCR/Tet family.</text>
</comment>
<evidence type="ECO:0000256" key="2">
    <source>
        <dbReference type="ARBA" id="ARBA00007520"/>
    </source>
</evidence>
<evidence type="ECO:0000256" key="6">
    <source>
        <dbReference type="ARBA" id="ARBA00023136"/>
    </source>
</evidence>
<feature type="transmembrane region" description="Helical" evidence="7">
    <location>
        <begin position="305"/>
        <end position="326"/>
    </location>
</feature>
<dbReference type="PANTHER" id="PTHR23504">
    <property type="entry name" value="MAJOR FACILITATOR SUPERFAMILY DOMAIN-CONTAINING PROTEIN 10"/>
    <property type="match status" value="1"/>
</dbReference>
<evidence type="ECO:0000256" key="5">
    <source>
        <dbReference type="ARBA" id="ARBA00022989"/>
    </source>
</evidence>